<evidence type="ECO:0000256" key="3">
    <source>
        <dbReference type="ARBA" id="ARBA00022676"/>
    </source>
</evidence>
<evidence type="ECO:0000256" key="8">
    <source>
        <dbReference type="SAM" id="Phobius"/>
    </source>
</evidence>
<dbReference type="GO" id="GO:0009103">
    <property type="term" value="P:lipopolysaccharide biosynthetic process"/>
    <property type="evidence" value="ECO:0007669"/>
    <property type="project" value="UniProtKB-ARBA"/>
</dbReference>
<comment type="caution">
    <text evidence="9">The sequence shown here is derived from an EMBL/GenBank/DDBJ whole genome shotgun (WGS) entry which is preliminary data.</text>
</comment>
<feature type="transmembrane region" description="Helical" evidence="8">
    <location>
        <begin position="12"/>
        <end position="32"/>
    </location>
</feature>
<evidence type="ECO:0000313" key="10">
    <source>
        <dbReference type="Proteomes" id="UP000326570"/>
    </source>
</evidence>
<dbReference type="AlphaFoldDB" id="A0A5N1J7V5"/>
<feature type="transmembrane region" description="Helical" evidence="8">
    <location>
        <begin position="145"/>
        <end position="162"/>
    </location>
</feature>
<evidence type="ECO:0000256" key="5">
    <source>
        <dbReference type="ARBA" id="ARBA00022692"/>
    </source>
</evidence>
<keyword evidence="6 8" id="KW-1133">Transmembrane helix</keyword>
<name>A0A5N1J7V5_9BACT</name>
<dbReference type="GO" id="GO:0005886">
    <property type="term" value="C:plasma membrane"/>
    <property type="evidence" value="ECO:0007669"/>
    <property type="project" value="UniProtKB-SubCell"/>
</dbReference>
<evidence type="ECO:0000313" key="9">
    <source>
        <dbReference type="EMBL" id="KAA9340751.1"/>
    </source>
</evidence>
<dbReference type="EMBL" id="VTWT01000002">
    <property type="protein sequence ID" value="KAA9340751.1"/>
    <property type="molecule type" value="Genomic_DNA"/>
</dbReference>
<feature type="transmembrane region" description="Helical" evidence="8">
    <location>
        <begin position="338"/>
        <end position="358"/>
    </location>
</feature>
<feature type="transmembrane region" description="Helical" evidence="8">
    <location>
        <begin position="415"/>
        <end position="435"/>
    </location>
</feature>
<keyword evidence="2" id="KW-1003">Cell membrane</keyword>
<reference evidence="9 10" key="1">
    <citation type="submission" date="2019-09" db="EMBL/GenBank/DDBJ databases">
        <title>Genome sequence of Adhaeribacter sp. M2.</title>
        <authorList>
            <person name="Srinivasan S."/>
        </authorList>
    </citation>
    <scope>NUCLEOTIDE SEQUENCE [LARGE SCALE GENOMIC DNA]</scope>
    <source>
        <strain evidence="9 10">M2</strain>
    </source>
</reference>
<dbReference type="RefSeq" id="WP_150902678.1">
    <property type="nucleotide sequence ID" value="NZ_VTWT01000002.1"/>
</dbReference>
<dbReference type="PANTHER" id="PTHR33908">
    <property type="entry name" value="MANNOSYLTRANSFERASE YKCB-RELATED"/>
    <property type="match status" value="1"/>
</dbReference>
<dbReference type="PANTHER" id="PTHR33908:SF11">
    <property type="entry name" value="MEMBRANE PROTEIN"/>
    <property type="match status" value="1"/>
</dbReference>
<evidence type="ECO:0000256" key="4">
    <source>
        <dbReference type="ARBA" id="ARBA00022679"/>
    </source>
</evidence>
<evidence type="ECO:0000256" key="1">
    <source>
        <dbReference type="ARBA" id="ARBA00004651"/>
    </source>
</evidence>
<keyword evidence="7 8" id="KW-0472">Membrane</keyword>
<gene>
    <name evidence="9" type="ORF">F0P94_04805</name>
</gene>
<feature type="transmembrane region" description="Helical" evidence="8">
    <location>
        <begin position="388"/>
        <end position="403"/>
    </location>
</feature>
<keyword evidence="4" id="KW-0808">Transferase</keyword>
<dbReference type="GO" id="GO:0016763">
    <property type="term" value="F:pentosyltransferase activity"/>
    <property type="evidence" value="ECO:0007669"/>
    <property type="project" value="TreeGrafter"/>
</dbReference>
<keyword evidence="5 8" id="KW-0812">Transmembrane</keyword>
<sequence>MTRALHFLNRLFASPGWVLLLVVVFSLAYFIFAHEGFYWIDDYGYAKYAWQVAEGTFSVTPTIHASNPLTHRLMTFAPVALFYKFFGINIYTTTLWPLLCTLGCSGLIYFLYRKENPKVAVFGMILLGLYFHTLFLATYLFSDNILMFFAFAAVAVLYRFRYQTAGQKQLLYVAWFVLFNFLAFLTKETIIYYLPFYLFLFLQDLFQKKRLAFWLWSAGLGILVLAFYFGYYHFRTGDFLYRFHVIEQTNTAYHGDAPAPTDAAKLFSRLTSAPLFFFIGSGIMLPLIFALGLLPGLKFRKFSPILEPAYFWFLLTFLVLIQFWFGSTSLQFYNPISLLPRMITHLLPPLCLAGAFGLQQFLTGNRSVCALFAFLFLVSTFLDRSNTVLMYAPLAVFFTFLWWKMRKPGKQQNAYLFTVLMLAAVLGLRPLYFMYKPSLMSFQEENKIVKEYLNQESGRNLVIGDRWQNFMYDFHYGFERNPHYEYRQYKEAGTDFSQYDKVYLLVNRSNLSNPDMAKWQTIQEPEINRLYPEKKLIAHKGKVLLYQVK</sequence>
<protein>
    <submittedName>
        <fullName evidence="9">Uncharacterized protein</fullName>
    </submittedName>
</protein>
<evidence type="ECO:0000256" key="7">
    <source>
        <dbReference type="ARBA" id="ARBA00023136"/>
    </source>
</evidence>
<feature type="transmembrane region" description="Helical" evidence="8">
    <location>
        <begin position="275"/>
        <end position="297"/>
    </location>
</feature>
<dbReference type="InterPro" id="IPR050297">
    <property type="entry name" value="LipidA_mod_glycosyltrf_83"/>
</dbReference>
<keyword evidence="3" id="KW-0328">Glycosyltransferase</keyword>
<evidence type="ECO:0000256" key="6">
    <source>
        <dbReference type="ARBA" id="ARBA00022989"/>
    </source>
</evidence>
<proteinExistence type="predicted"/>
<feature type="transmembrane region" description="Helical" evidence="8">
    <location>
        <begin position="88"/>
        <end position="112"/>
    </location>
</feature>
<comment type="subcellular location">
    <subcellularLocation>
        <location evidence="1">Cell membrane</location>
        <topology evidence="1">Multi-pass membrane protein</topology>
    </subcellularLocation>
</comment>
<feature type="transmembrane region" description="Helical" evidence="8">
    <location>
        <begin position="213"/>
        <end position="234"/>
    </location>
</feature>
<accession>A0A5N1J7V5</accession>
<keyword evidence="10" id="KW-1185">Reference proteome</keyword>
<organism evidence="9 10">
    <name type="scientific">Adhaeribacter soli</name>
    <dbReference type="NCBI Taxonomy" id="2607655"/>
    <lineage>
        <taxon>Bacteria</taxon>
        <taxon>Pseudomonadati</taxon>
        <taxon>Bacteroidota</taxon>
        <taxon>Cytophagia</taxon>
        <taxon>Cytophagales</taxon>
        <taxon>Hymenobacteraceae</taxon>
        <taxon>Adhaeribacter</taxon>
    </lineage>
</organism>
<feature type="transmembrane region" description="Helical" evidence="8">
    <location>
        <begin position="119"/>
        <end position="139"/>
    </location>
</feature>
<dbReference type="Proteomes" id="UP000326570">
    <property type="component" value="Unassembled WGS sequence"/>
</dbReference>
<evidence type="ECO:0000256" key="2">
    <source>
        <dbReference type="ARBA" id="ARBA00022475"/>
    </source>
</evidence>
<feature type="transmembrane region" description="Helical" evidence="8">
    <location>
        <begin position="309"/>
        <end position="326"/>
    </location>
</feature>